<dbReference type="SUPFAM" id="SSF50494">
    <property type="entry name" value="Trypsin-like serine proteases"/>
    <property type="match status" value="1"/>
</dbReference>
<sequence length="333" mass="35117">MHDRTSRWIPLRLALGLLIVVCGACGSSKEMRSSSSLGDAGSAPLALAVESSSPVAGAPSRGRDPAVLALSMADARHCTATALASNLVLTARICVAAHEPSALLLYGGEDPAAQQLLARGRELVVDAAEDASLALLILDRDLPETTPLPIRDEPAQRAERIRTVSFGQRTKDESSRKLAREHVAVTEVTHDGFLVAEATCQGDPGGVALDEGTGEVLGLVTQGGIPCDAPAAYTRVDIHRVLLEEAMAHAKQMRQDDLDAADAGRPRAKSPKKSRPATDVGQPCQSAFECTTGMCVREDDQAYCTRSCGSGDRCLTGFRCKEATDVKACIMSL</sequence>
<dbReference type="InterPro" id="IPR043504">
    <property type="entry name" value="Peptidase_S1_PA_chymotrypsin"/>
</dbReference>
<organism evidence="3 4">
    <name type="scientific">Pendulispora rubella</name>
    <dbReference type="NCBI Taxonomy" id="2741070"/>
    <lineage>
        <taxon>Bacteria</taxon>
        <taxon>Pseudomonadati</taxon>
        <taxon>Myxococcota</taxon>
        <taxon>Myxococcia</taxon>
        <taxon>Myxococcales</taxon>
        <taxon>Sorangiineae</taxon>
        <taxon>Pendulisporaceae</taxon>
        <taxon>Pendulispora</taxon>
    </lineage>
</organism>
<evidence type="ECO:0000259" key="2">
    <source>
        <dbReference type="Pfam" id="PF00089"/>
    </source>
</evidence>
<keyword evidence="4" id="KW-1185">Reference proteome</keyword>
<dbReference type="EC" id="3.4.21.-" evidence="3"/>
<feature type="compositionally biased region" description="Basic and acidic residues" evidence="1">
    <location>
        <begin position="253"/>
        <end position="265"/>
    </location>
</feature>
<dbReference type="GO" id="GO:0016787">
    <property type="term" value="F:hydrolase activity"/>
    <property type="evidence" value="ECO:0007669"/>
    <property type="project" value="UniProtKB-KW"/>
</dbReference>
<feature type="compositionally biased region" description="Basic residues" evidence="1">
    <location>
        <begin position="266"/>
        <end position="275"/>
    </location>
</feature>
<evidence type="ECO:0000313" key="4">
    <source>
        <dbReference type="Proteomes" id="UP001374803"/>
    </source>
</evidence>
<dbReference type="RefSeq" id="WP_394832542.1">
    <property type="nucleotide sequence ID" value="NZ_CP089929.1"/>
</dbReference>
<dbReference type="InterPro" id="IPR009003">
    <property type="entry name" value="Peptidase_S1_PA"/>
</dbReference>
<accession>A0ABZ2KW62</accession>
<evidence type="ECO:0000256" key="1">
    <source>
        <dbReference type="SAM" id="MobiDB-lite"/>
    </source>
</evidence>
<proteinExistence type="predicted"/>
<dbReference type="Gene3D" id="2.40.10.10">
    <property type="entry name" value="Trypsin-like serine proteases"/>
    <property type="match status" value="1"/>
</dbReference>
<feature type="region of interest" description="Disordered" evidence="1">
    <location>
        <begin position="253"/>
        <end position="282"/>
    </location>
</feature>
<gene>
    <name evidence="3" type="ORF">LVJ94_39170</name>
</gene>
<feature type="domain" description="Peptidase S1" evidence="2">
    <location>
        <begin position="61"/>
        <end position="237"/>
    </location>
</feature>
<name>A0ABZ2KW62_9BACT</name>
<evidence type="ECO:0000313" key="3">
    <source>
        <dbReference type="EMBL" id="WXB02916.1"/>
    </source>
</evidence>
<keyword evidence="3" id="KW-0378">Hydrolase</keyword>
<dbReference type="Proteomes" id="UP001374803">
    <property type="component" value="Chromosome"/>
</dbReference>
<dbReference type="Pfam" id="PF00089">
    <property type="entry name" value="Trypsin"/>
    <property type="match status" value="1"/>
</dbReference>
<dbReference type="EMBL" id="CP089983">
    <property type="protein sequence ID" value="WXB02916.1"/>
    <property type="molecule type" value="Genomic_DNA"/>
</dbReference>
<dbReference type="InterPro" id="IPR001254">
    <property type="entry name" value="Trypsin_dom"/>
</dbReference>
<reference evidence="3" key="1">
    <citation type="submission" date="2021-12" db="EMBL/GenBank/DDBJ databases">
        <title>Discovery of the Pendulisporaceae a myxobacterial family with distinct sporulation behavior and unique specialized metabolism.</title>
        <authorList>
            <person name="Garcia R."/>
            <person name="Popoff A."/>
            <person name="Bader C.D."/>
            <person name="Loehr J."/>
            <person name="Walesch S."/>
            <person name="Walt C."/>
            <person name="Boldt J."/>
            <person name="Bunk B."/>
            <person name="Haeckl F.J.F.P.J."/>
            <person name="Gunesch A.P."/>
            <person name="Birkelbach J."/>
            <person name="Nuebel U."/>
            <person name="Pietschmann T."/>
            <person name="Bach T."/>
            <person name="Mueller R."/>
        </authorList>
    </citation>
    <scope>NUCLEOTIDE SEQUENCE</scope>
    <source>
        <strain evidence="3">MSr11367</strain>
    </source>
</reference>
<protein>
    <submittedName>
        <fullName evidence="3">Trypsin-like serine protease</fullName>
        <ecNumber evidence="3">3.4.21.-</ecNumber>
    </submittedName>
</protein>